<dbReference type="InterPro" id="IPR025657">
    <property type="entry name" value="RadC_JAB"/>
</dbReference>
<gene>
    <name evidence="9" type="ORF">SAMN05428963_10149</name>
</gene>
<reference evidence="9 10" key="1">
    <citation type="submission" date="2017-02" db="EMBL/GenBank/DDBJ databases">
        <authorList>
            <person name="Peterson S.W."/>
        </authorList>
    </citation>
    <scope>NUCLEOTIDE SEQUENCE [LARGE SCALE GENOMIC DNA]</scope>
    <source>
        <strain evidence="9 10">USBA 369</strain>
    </source>
</reference>
<dbReference type="InterPro" id="IPR046778">
    <property type="entry name" value="UPF0758_N"/>
</dbReference>
<name>A0A1T4L4G8_9HYPH</name>
<keyword evidence="3" id="KW-0378">Hydrolase</keyword>
<comment type="similarity">
    <text evidence="6">Belongs to the UPF0758 family.</text>
</comment>
<dbReference type="InterPro" id="IPR037518">
    <property type="entry name" value="MPN"/>
</dbReference>
<dbReference type="OrthoDB" id="9804482at2"/>
<dbReference type="STRING" id="1365950.SAMN05428963_10149"/>
<dbReference type="CDD" id="cd08071">
    <property type="entry name" value="MPN_DUF2466"/>
    <property type="match status" value="1"/>
</dbReference>
<dbReference type="InterPro" id="IPR010994">
    <property type="entry name" value="RuvA_2-like"/>
</dbReference>
<feature type="compositionally biased region" description="Gly residues" evidence="7">
    <location>
        <begin position="1"/>
        <end position="12"/>
    </location>
</feature>
<evidence type="ECO:0000256" key="1">
    <source>
        <dbReference type="ARBA" id="ARBA00022670"/>
    </source>
</evidence>
<dbReference type="PANTHER" id="PTHR30471:SF3">
    <property type="entry name" value="UPF0758 PROTEIN YEES-RELATED"/>
    <property type="match status" value="1"/>
</dbReference>
<evidence type="ECO:0000256" key="4">
    <source>
        <dbReference type="ARBA" id="ARBA00022833"/>
    </source>
</evidence>
<dbReference type="Gene3D" id="3.40.140.10">
    <property type="entry name" value="Cytidine Deaminase, domain 2"/>
    <property type="match status" value="1"/>
</dbReference>
<evidence type="ECO:0000313" key="10">
    <source>
        <dbReference type="Proteomes" id="UP000190135"/>
    </source>
</evidence>
<keyword evidence="1" id="KW-0645">Protease</keyword>
<keyword evidence="10" id="KW-1185">Reference proteome</keyword>
<evidence type="ECO:0000256" key="3">
    <source>
        <dbReference type="ARBA" id="ARBA00022801"/>
    </source>
</evidence>
<organism evidence="9 10">
    <name type="scientific">Consotaella salsifontis</name>
    <dbReference type="NCBI Taxonomy" id="1365950"/>
    <lineage>
        <taxon>Bacteria</taxon>
        <taxon>Pseudomonadati</taxon>
        <taxon>Pseudomonadota</taxon>
        <taxon>Alphaproteobacteria</taxon>
        <taxon>Hyphomicrobiales</taxon>
        <taxon>Aurantimonadaceae</taxon>
        <taxon>Consotaella</taxon>
    </lineage>
</organism>
<dbReference type="Gene3D" id="1.10.150.20">
    <property type="entry name" value="5' to 3' exonuclease, C-terminal subdomain"/>
    <property type="match status" value="1"/>
</dbReference>
<dbReference type="GO" id="GO:0006508">
    <property type="term" value="P:proteolysis"/>
    <property type="evidence" value="ECO:0007669"/>
    <property type="project" value="UniProtKB-KW"/>
</dbReference>
<dbReference type="InterPro" id="IPR001405">
    <property type="entry name" value="UPF0758"/>
</dbReference>
<dbReference type="NCBIfam" id="TIGR00608">
    <property type="entry name" value="radc"/>
    <property type="match status" value="1"/>
</dbReference>
<evidence type="ECO:0000256" key="2">
    <source>
        <dbReference type="ARBA" id="ARBA00022723"/>
    </source>
</evidence>
<dbReference type="InterPro" id="IPR020891">
    <property type="entry name" value="UPF0758_CS"/>
</dbReference>
<dbReference type="PROSITE" id="PS01302">
    <property type="entry name" value="UPF0758"/>
    <property type="match status" value="1"/>
</dbReference>
<keyword evidence="5" id="KW-0482">Metalloprotease</keyword>
<feature type="compositionally biased region" description="Basic and acidic residues" evidence="7">
    <location>
        <begin position="15"/>
        <end position="37"/>
    </location>
</feature>
<dbReference type="PROSITE" id="PS50249">
    <property type="entry name" value="MPN"/>
    <property type="match status" value="1"/>
</dbReference>
<dbReference type="SUPFAM" id="SSF47781">
    <property type="entry name" value="RuvA domain 2-like"/>
    <property type="match status" value="1"/>
</dbReference>
<proteinExistence type="inferred from homology"/>
<dbReference type="NCBIfam" id="NF000642">
    <property type="entry name" value="PRK00024.1"/>
    <property type="match status" value="1"/>
</dbReference>
<evidence type="ECO:0000256" key="5">
    <source>
        <dbReference type="ARBA" id="ARBA00023049"/>
    </source>
</evidence>
<dbReference type="RefSeq" id="WP_078706384.1">
    <property type="nucleotide sequence ID" value="NZ_FUXL01000001.1"/>
</dbReference>
<keyword evidence="4" id="KW-0862">Zinc</keyword>
<sequence length="251" mass="27780">MAGFGDSSGPGGSDPKQERPSRQREARPPKHYDGHRDRLRERFAEGGSEALADYELLELVLFRSIPRRDVKPIAKALLQRFKTLPEVLGAPVHLMTEVEGVGEATALDLKIVAALNQRSLRSELKAREVLSSWSSVLEYCRAAMAFEDREQFRILFLDKKNALIADEVQQVGTIDHTPVYPREVVKRALELSATALILVHNHPSGDPTPSRADIDMTKTIIDTAAPLGIKVHDHVIVGSHGQVSFKGLKLI</sequence>
<dbReference type="Pfam" id="PF04002">
    <property type="entry name" value="RadC"/>
    <property type="match status" value="1"/>
</dbReference>
<feature type="region of interest" description="Disordered" evidence="7">
    <location>
        <begin position="1"/>
        <end position="37"/>
    </location>
</feature>
<evidence type="ECO:0000256" key="7">
    <source>
        <dbReference type="SAM" id="MobiDB-lite"/>
    </source>
</evidence>
<evidence type="ECO:0000259" key="8">
    <source>
        <dbReference type="PROSITE" id="PS50249"/>
    </source>
</evidence>
<evidence type="ECO:0000313" key="9">
    <source>
        <dbReference type="EMBL" id="SJZ49606.1"/>
    </source>
</evidence>
<feature type="domain" description="MPN" evidence="8">
    <location>
        <begin position="129"/>
        <end position="251"/>
    </location>
</feature>
<accession>A0A1T4L4G8</accession>
<dbReference type="SUPFAM" id="SSF102712">
    <property type="entry name" value="JAB1/MPN domain"/>
    <property type="match status" value="1"/>
</dbReference>
<evidence type="ECO:0000256" key="6">
    <source>
        <dbReference type="RuleBase" id="RU003797"/>
    </source>
</evidence>
<dbReference type="AlphaFoldDB" id="A0A1T4L4G8"/>
<protein>
    <submittedName>
        <fullName evidence="9">DNA repair protein RadC</fullName>
    </submittedName>
</protein>
<dbReference type="Pfam" id="PF20582">
    <property type="entry name" value="UPF0758_N"/>
    <property type="match status" value="1"/>
</dbReference>
<dbReference type="GO" id="GO:0046872">
    <property type="term" value="F:metal ion binding"/>
    <property type="evidence" value="ECO:0007669"/>
    <property type="project" value="UniProtKB-KW"/>
</dbReference>
<dbReference type="Proteomes" id="UP000190135">
    <property type="component" value="Unassembled WGS sequence"/>
</dbReference>
<keyword evidence="2" id="KW-0479">Metal-binding</keyword>
<dbReference type="GO" id="GO:0008237">
    <property type="term" value="F:metallopeptidase activity"/>
    <property type="evidence" value="ECO:0007669"/>
    <property type="project" value="UniProtKB-KW"/>
</dbReference>
<dbReference type="EMBL" id="FUXL01000001">
    <property type="protein sequence ID" value="SJZ49606.1"/>
    <property type="molecule type" value="Genomic_DNA"/>
</dbReference>
<dbReference type="PANTHER" id="PTHR30471">
    <property type="entry name" value="DNA REPAIR PROTEIN RADC"/>
    <property type="match status" value="1"/>
</dbReference>